<evidence type="ECO:0000256" key="1">
    <source>
        <dbReference type="SAM" id="MobiDB-lite"/>
    </source>
</evidence>
<reference evidence="2" key="1">
    <citation type="submission" date="2018-04" db="EMBL/GenBank/DDBJ databases">
        <title>WGS assembly of Panicum hallii.</title>
        <authorList>
            <person name="Lovell J."/>
            <person name="Jenkins J."/>
            <person name="Lowry D."/>
            <person name="Mamidi S."/>
            <person name="Sreedasyam A."/>
            <person name="Weng X."/>
            <person name="Barry K."/>
            <person name="Bonette J."/>
            <person name="Campitelli B."/>
            <person name="Daum C."/>
            <person name="Gordon S."/>
            <person name="Gould B."/>
            <person name="Lipzen A."/>
            <person name="Macqueen A."/>
            <person name="Palacio-Mejia J."/>
            <person name="Plott C."/>
            <person name="Shakirov E."/>
            <person name="Shu S."/>
            <person name="Yoshinaga Y."/>
            <person name="Zane M."/>
            <person name="Rokhsar D."/>
            <person name="Grimwood J."/>
            <person name="Schmutz J."/>
            <person name="Juenger T."/>
        </authorList>
    </citation>
    <scope>NUCLEOTIDE SEQUENCE [LARGE SCALE GENOMIC DNA]</scope>
    <source>
        <strain evidence="2">FIL2</strain>
    </source>
</reference>
<feature type="compositionally biased region" description="Basic residues" evidence="1">
    <location>
        <begin position="15"/>
        <end position="31"/>
    </location>
</feature>
<proteinExistence type="predicted"/>
<organism evidence="2">
    <name type="scientific">Panicum hallii</name>
    <dbReference type="NCBI Taxonomy" id="206008"/>
    <lineage>
        <taxon>Eukaryota</taxon>
        <taxon>Viridiplantae</taxon>
        <taxon>Streptophyta</taxon>
        <taxon>Embryophyta</taxon>
        <taxon>Tracheophyta</taxon>
        <taxon>Spermatophyta</taxon>
        <taxon>Magnoliopsida</taxon>
        <taxon>Liliopsida</taxon>
        <taxon>Poales</taxon>
        <taxon>Poaceae</taxon>
        <taxon>PACMAD clade</taxon>
        <taxon>Panicoideae</taxon>
        <taxon>Panicodae</taxon>
        <taxon>Paniceae</taxon>
        <taxon>Panicinae</taxon>
        <taxon>Panicum</taxon>
        <taxon>Panicum sect. Panicum</taxon>
    </lineage>
</organism>
<feature type="compositionally biased region" description="Basic residues" evidence="1">
    <location>
        <begin position="56"/>
        <end position="67"/>
    </location>
</feature>
<evidence type="ECO:0000313" key="2">
    <source>
        <dbReference type="EMBL" id="PVH67068.1"/>
    </source>
</evidence>
<name>A0A2T8KY23_9POAL</name>
<feature type="region of interest" description="Disordered" evidence="1">
    <location>
        <begin position="1"/>
        <end position="80"/>
    </location>
</feature>
<protein>
    <submittedName>
        <fullName evidence="2">Uncharacterized protein</fullName>
    </submittedName>
</protein>
<sequence length="142" mass="15588">MAPPRAPSPALPRHPTSRPRLQHPAHARPRPRPAPATSTSSRAFTNHPHREVPQRGHLRHARTRPKPRSASGAEVTLLKPPEHVGHEVALDTLRDLVAILERPVQLRQLPPQVRRGAGNLRERNQALVDVLILAPQQVAGGG</sequence>
<dbReference type="EMBL" id="CM008046">
    <property type="protein sequence ID" value="PVH67068.1"/>
    <property type="molecule type" value="Genomic_DNA"/>
</dbReference>
<dbReference type="AlphaFoldDB" id="A0A2T8KY23"/>
<feature type="compositionally biased region" description="Pro residues" evidence="1">
    <location>
        <begin position="1"/>
        <end position="12"/>
    </location>
</feature>
<dbReference type="Gramene" id="PVH67068">
    <property type="protein sequence ID" value="PVH67068"/>
    <property type="gene ID" value="PAHAL_1G421100"/>
</dbReference>
<gene>
    <name evidence="2" type="ORF">PAHAL_1G421100</name>
</gene>
<dbReference type="Proteomes" id="UP000243499">
    <property type="component" value="Chromosome 1"/>
</dbReference>
<accession>A0A2T8KY23</accession>